<evidence type="ECO:0000259" key="11">
    <source>
        <dbReference type="Pfam" id="PF08245"/>
    </source>
</evidence>
<dbReference type="STRING" id="229919.GCA_001050195_00649"/>
<dbReference type="GO" id="GO:0051301">
    <property type="term" value="P:cell division"/>
    <property type="evidence" value="ECO:0007669"/>
    <property type="project" value="UniProtKB-KW"/>
</dbReference>
<organism evidence="12 13">
    <name type="scientific">Anaerolinea thermolimosa</name>
    <dbReference type="NCBI Taxonomy" id="229919"/>
    <lineage>
        <taxon>Bacteria</taxon>
        <taxon>Bacillati</taxon>
        <taxon>Chloroflexota</taxon>
        <taxon>Anaerolineae</taxon>
        <taxon>Anaerolineales</taxon>
        <taxon>Anaerolineaceae</taxon>
        <taxon>Anaerolinea</taxon>
    </lineage>
</organism>
<proteinExistence type="inferred from homology"/>
<dbReference type="RefSeq" id="WP_084001137.1">
    <property type="nucleotide sequence ID" value="NZ_DF967965.1"/>
</dbReference>
<feature type="binding site" evidence="7">
    <location>
        <position position="197"/>
    </location>
    <ligand>
        <name>UDP-N-acetyl-alpha-D-muramoyl-L-alanyl-D-glutamate</name>
        <dbReference type="ChEBI" id="CHEBI:83900"/>
    </ligand>
</feature>
<dbReference type="InterPro" id="IPR004101">
    <property type="entry name" value="Mur_ligase_C"/>
</dbReference>
<comment type="similarity">
    <text evidence="1 7">Belongs to the MurCDEF family. MurE subfamily.</text>
</comment>
<dbReference type="Gene3D" id="3.40.1390.10">
    <property type="entry name" value="MurE/MurF, N-terminal domain"/>
    <property type="match status" value="1"/>
</dbReference>
<dbReference type="EC" id="6.3.2.-" evidence="7"/>
<dbReference type="AlphaFoldDB" id="A0A3D1JGN0"/>
<evidence type="ECO:0000256" key="5">
    <source>
        <dbReference type="ARBA" id="ARBA00023306"/>
    </source>
</evidence>
<dbReference type="OrthoDB" id="9800958at2"/>
<feature type="binding site" evidence="7">
    <location>
        <begin position="118"/>
        <end position="124"/>
    </location>
    <ligand>
        <name>ATP</name>
        <dbReference type="ChEBI" id="CHEBI:30616"/>
    </ligand>
</feature>
<dbReference type="Gene3D" id="3.40.1190.10">
    <property type="entry name" value="Mur-like, catalytic domain"/>
    <property type="match status" value="1"/>
</dbReference>
<dbReference type="PANTHER" id="PTHR23135:SF4">
    <property type="entry name" value="UDP-N-ACETYLMURAMOYL-L-ALANYL-D-GLUTAMATE--2,6-DIAMINOPIMELATE LIGASE MURE HOMOLOG, CHLOROPLASTIC"/>
    <property type="match status" value="1"/>
</dbReference>
<dbReference type="InterPro" id="IPR005761">
    <property type="entry name" value="UDP-N-AcMur-Glu-dNH2Pim_ligase"/>
</dbReference>
<dbReference type="GO" id="GO:0009252">
    <property type="term" value="P:peptidoglycan biosynthetic process"/>
    <property type="evidence" value="ECO:0007669"/>
    <property type="project" value="UniProtKB-UniRule"/>
</dbReference>
<feature type="domain" description="Mur ligase N-terminal catalytic" evidence="9">
    <location>
        <begin position="32"/>
        <end position="104"/>
    </location>
</feature>
<keyword evidence="3 7" id="KW-0133">Cell shape</keyword>
<protein>
    <recommendedName>
        <fullName evidence="7">UDP-N-acetylmuramyl-tripeptide synthetase</fullName>
        <ecNumber evidence="7">6.3.2.-</ecNumber>
    </recommendedName>
    <alternativeName>
        <fullName evidence="7">UDP-MurNAc-tripeptide synthetase</fullName>
    </alternativeName>
</protein>
<feature type="binding site" evidence="7">
    <location>
        <begin position="162"/>
        <end position="163"/>
    </location>
    <ligand>
        <name>UDP-N-acetyl-alpha-D-muramoyl-L-alanyl-D-glutamate</name>
        <dbReference type="ChEBI" id="CHEBI:83900"/>
    </ligand>
</feature>
<dbReference type="Pfam" id="PF08245">
    <property type="entry name" value="Mur_ligase_M"/>
    <property type="match status" value="1"/>
</dbReference>
<comment type="PTM">
    <text evidence="7">Carboxylation is probably crucial for Mg(2+) binding and, consequently, for the gamma-phosphate positioning of ATP.</text>
</comment>
<feature type="modified residue" description="N6-carboxylysine" evidence="7">
    <location>
        <position position="229"/>
    </location>
</feature>
<sequence>MMTGFTPKTLKMLMDALPVEMHVVGEIPDVLVTGVSYNHRTLQKGNIFVAQKGMHVDSHQFIPLAIERGAVAIVGMQEVEGLSVPYVRVKDSREALAHLAAAFYGYPGRDMTVIGVTGTDGKTTTANLIYHILLAANLRAGIISTVNAVLGDEVVDTGFHVTTPEAPEVQRYLARMRTAGLTHVVLESTSHGLAQHRVTGCEFDIAVVTNVTHEHLDFHGTYENYLEAKSRLFRLLGETQPKERGNPRVGVLNRDDESYAYLKKVTPVRQVSYSLSPGADYWAESIEFAGDTTRFVVVGPAIRQPVKTCLVGPYNVSNCLAAFCATVEGLGIDPEVAARGIAMMRGVPGRMERIHMGQSFLAIVDFAHTPNALKQVLLAARQMVRGRVIAVFGSAGLRDREKRKMMAEVSTELADFTILTAEDPRTESLEDILAEMAAGATGRGGVEGVHFIRVPDRGEALRRAVQMARPEDCVIACGKGHEQSMCFGETEYPWDDRVAMRAALAELLGVEGPSMPELPTSSSD</sequence>
<keyword evidence="4 7" id="KW-0573">Peptidoglycan synthesis</keyword>
<dbReference type="HAMAP" id="MF_00208">
    <property type="entry name" value="MurE"/>
    <property type="match status" value="1"/>
</dbReference>
<dbReference type="Gene3D" id="3.90.190.20">
    <property type="entry name" value="Mur ligase, C-terminal domain"/>
    <property type="match status" value="1"/>
</dbReference>
<dbReference type="InterPro" id="IPR036615">
    <property type="entry name" value="Mur_ligase_C_dom_sf"/>
</dbReference>
<dbReference type="GO" id="GO:0000287">
    <property type="term" value="F:magnesium ion binding"/>
    <property type="evidence" value="ECO:0007669"/>
    <property type="project" value="UniProtKB-UniRule"/>
</dbReference>
<reference evidence="12 13" key="1">
    <citation type="journal article" date="2018" name="Nat. Biotechnol.">
        <title>A standardized bacterial taxonomy based on genome phylogeny substantially revises the tree of life.</title>
        <authorList>
            <person name="Parks D.H."/>
            <person name="Chuvochina M."/>
            <person name="Waite D.W."/>
            <person name="Rinke C."/>
            <person name="Skarshewski A."/>
            <person name="Chaumeil P.A."/>
            <person name="Hugenholtz P."/>
        </authorList>
    </citation>
    <scope>NUCLEOTIDE SEQUENCE [LARGE SCALE GENOMIC DNA]</scope>
    <source>
        <strain evidence="12">UBA8781</strain>
    </source>
</reference>
<evidence type="ECO:0000256" key="3">
    <source>
        <dbReference type="ARBA" id="ARBA00022960"/>
    </source>
</evidence>
<comment type="function">
    <text evidence="7">Catalyzes the addition of an amino acid to the nucleotide precursor UDP-N-acetylmuramoyl-L-alanyl-D-glutamate (UMAG) in the biosynthesis of bacterial cell-wall peptidoglycan.</text>
</comment>
<evidence type="ECO:0000313" key="13">
    <source>
        <dbReference type="Proteomes" id="UP000264141"/>
    </source>
</evidence>
<evidence type="ECO:0000256" key="1">
    <source>
        <dbReference type="ARBA" id="ARBA00005898"/>
    </source>
</evidence>
<evidence type="ECO:0000256" key="7">
    <source>
        <dbReference type="HAMAP-Rule" id="MF_00208"/>
    </source>
</evidence>
<dbReference type="EMBL" id="DPBP01000029">
    <property type="protein sequence ID" value="HCE17614.1"/>
    <property type="molecule type" value="Genomic_DNA"/>
</dbReference>
<comment type="cofactor">
    <cofactor evidence="7">
        <name>Mg(2+)</name>
        <dbReference type="ChEBI" id="CHEBI:18420"/>
    </cofactor>
</comment>
<dbReference type="InterPro" id="IPR013221">
    <property type="entry name" value="Mur_ligase_cen"/>
</dbReference>
<keyword evidence="7" id="KW-0547">Nucleotide-binding</keyword>
<dbReference type="GO" id="GO:0008360">
    <property type="term" value="P:regulation of cell shape"/>
    <property type="evidence" value="ECO:0007669"/>
    <property type="project" value="UniProtKB-KW"/>
</dbReference>
<keyword evidence="2 7" id="KW-0132">Cell division</keyword>
<dbReference type="UniPathway" id="UPA00219"/>
<dbReference type="SUPFAM" id="SSF53244">
    <property type="entry name" value="MurD-like peptide ligases, peptide-binding domain"/>
    <property type="match status" value="1"/>
</dbReference>
<keyword evidence="7" id="KW-0963">Cytoplasm</keyword>
<comment type="caution">
    <text evidence="12">The sequence shown here is derived from an EMBL/GenBank/DDBJ whole genome shotgun (WGS) entry which is preliminary data.</text>
</comment>
<dbReference type="SUPFAM" id="SSF63418">
    <property type="entry name" value="MurE/MurF N-terminal domain"/>
    <property type="match status" value="1"/>
</dbReference>
<dbReference type="GO" id="GO:0071555">
    <property type="term" value="P:cell wall organization"/>
    <property type="evidence" value="ECO:0007669"/>
    <property type="project" value="UniProtKB-KW"/>
</dbReference>
<accession>A0A3D1JGN0</accession>
<dbReference type="Proteomes" id="UP000264141">
    <property type="component" value="Unassembled WGS sequence"/>
</dbReference>
<keyword evidence="5 7" id="KW-0131">Cell cycle</keyword>
<feature type="domain" description="Mur ligase C-terminal" evidence="10">
    <location>
        <begin position="349"/>
        <end position="480"/>
    </location>
</feature>
<dbReference type="Pfam" id="PF01225">
    <property type="entry name" value="Mur_ligase"/>
    <property type="match status" value="1"/>
</dbReference>
<feature type="binding site" evidence="7">
    <location>
        <position position="195"/>
    </location>
    <ligand>
        <name>UDP-N-acetyl-alpha-D-muramoyl-L-alanyl-D-glutamate</name>
        <dbReference type="ChEBI" id="CHEBI:83900"/>
    </ligand>
</feature>
<name>A0A3D1JGN0_9CHLR</name>
<evidence type="ECO:0000259" key="9">
    <source>
        <dbReference type="Pfam" id="PF01225"/>
    </source>
</evidence>
<evidence type="ECO:0000256" key="8">
    <source>
        <dbReference type="RuleBase" id="RU004135"/>
    </source>
</evidence>
<feature type="domain" description="Mur ligase central" evidence="11">
    <location>
        <begin position="116"/>
        <end position="325"/>
    </location>
</feature>
<dbReference type="NCBIfam" id="NF001126">
    <property type="entry name" value="PRK00139.1-4"/>
    <property type="match status" value="1"/>
</dbReference>
<evidence type="ECO:0000256" key="2">
    <source>
        <dbReference type="ARBA" id="ARBA00022618"/>
    </source>
</evidence>
<evidence type="ECO:0000256" key="6">
    <source>
        <dbReference type="ARBA" id="ARBA00023316"/>
    </source>
</evidence>
<dbReference type="GO" id="GO:0005524">
    <property type="term" value="F:ATP binding"/>
    <property type="evidence" value="ECO:0007669"/>
    <property type="project" value="UniProtKB-UniRule"/>
</dbReference>
<dbReference type="InterPro" id="IPR035911">
    <property type="entry name" value="MurE/MurF_N"/>
</dbReference>
<dbReference type="NCBIfam" id="TIGR01085">
    <property type="entry name" value="murE"/>
    <property type="match status" value="1"/>
</dbReference>
<dbReference type="InterPro" id="IPR000713">
    <property type="entry name" value="Mur_ligase_N"/>
</dbReference>
<dbReference type="GO" id="GO:0016881">
    <property type="term" value="F:acid-amino acid ligase activity"/>
    <property type="evidence" value="ECO:0007669"/>
    <property type="project" value="UniProtKB-UniRule"/>
</dbReference>
<dbReference type="InterPro" id="IPR036565">
    <property type="entry name" value="Mur-like_cat_sf"/>
</dbReference>
<gene>
    <name evidence="7" type="primary">murE</name>
    <name evidence="12" type="ORF">DEQ80_07120</name>
</gene>
<comment type="pathway">
    <text evidence="7 8">Cell wall biogenesis; peptidoglycan biosynthesis.</text>
</comment>
<feature type="binding site" evidence="7">
    <location>
        <position position="189"/>
    </location>
    <ligand>
        <name>UDP-N-acetyl-alpha-D-muramoyl-L-alanyl-D-glutamate</name>
        <dbReference type="ChEBI" id="CHEBI:83900"/>
    </ligand>
</feature>
<dbReference type="Pfam" id="PF02875">
    <property type="entry name" value="Mur_ligase_C"/>
    <property type="match status" value="1"/>
</dbReference>
<comment type="caution">
    <text evidence="7">Lacks conserved residue(s) required for the propagation of feature annotation.</text>
</comment>
<keyword evidence="7" id="KW-0460">Magnesium</keyword>
<dbReference type="PANTHER" id="PTHR23135">
    <property type="entry name" value="MUR LIGASE FAMILY MEMBER"/>
    <property type="match status" value="1"/>
</dbReference>
<dbReference type="SUPFAM" id="SSF53623">
    <property type="entry name" value="MurD-like peptide ligases, catalytic domain"/>
    <property type="match status" value="1"/>
</dbReference>
<evidence type="ECO:0000259" key="10">
    <source>
        <dbReference type="Pfam" id="PF02875"/>
    </source>
</evidence>
<evidence type="ECO:0000256" key="4">
    <source>
        <dbReference type="ARBA" id="ARBA00022984"/>
    </source>
</evidence>
<comment type="subcellular location">
    <subcellularLocation>
        <location evidence="7 8">Cytoplasm</location>
    </subcellularLocation>
</comment>
<evidence type="ECO:0000313" key="12">
    <source>
        <dbReference type="EMBL" id="HCE17614.1"/>
    </source>
</evidence>
<keyword evidence="7" id="KW-0067">ATP-binding</keyword>
<dbReference type="GO" id="GO:0005737">
    <property type="term" value="C:cytoplasm"/>
    <property type="evidence" value="ECO:0007669"/>
    <property type="project" value="UniProtKB-SubCell"/>
</dbReference>
<keyword evidence="7 12" id="KW-0436">Ligase</keyword>
<keyword evidence="6 7" id="KW-0961">Cell wall biogenesis/degradation</keyword>